<gene>
    <name evidence="1" type="ORF">LEP1GSC194_1414</name>
</gene>
<sequence>MNLEDKKKTYLNDGLVIINSVIPKEILSKIRHSIIGVIEEICGEKINYVDNPNEFHKITSDLIWRILSKNPEKRNLLYQYIQRIPAFYELASLEILNNFAMGINIDKPSVRELKIQMYLPWEKCFFQGCHQDINSLDSENSVTYWLPLHLVEERSAVSYWKKSHNEGPVEHEEQIEEEWGLYNVCVPEKYQDRYPDISKAPVTDGDLIALNRLVFHSSPKFEDQLYARWTVLVRYDNISGNAMYSEKTKYEKYTPFTLKRLNEEILPKIRNFLSQLPKINWPEEKRRREKLLQNKENTNNE</sequence>
<dbReference type="Gene3D" id="2.60.120.620">
    <property type="entry name" value="q2cbj1_9rhob like domain"/>
    <property type="match status" value="1"/>
</dbReference>
<accession>M6CK39</accession>
<name>M6CK39_9LEPT</name>
<organism evidence="1 2">
    <name type="scientific">Leptospira alstonii serovar Sichuan str. 79601</name>
    <dbReference type="NCBI Taxonomy" id="1218565"/>
    <lineage>
        <taxon>Bacteria</taxon>
        <taxon>Pseudomonadati</taxon>
        <taxon>Spirochaetota</taxon>
        <taxon>Spirochaetia</taxon>
        <taxon>Leptospirales</taxon>
        <taxon>Leptospiraceae</taxon>
        <taxon>Leptospira</taxon>
    </lineage>
</organism>
<dbReference type="OrthoDB" id="9876802at2"/>
<protein>
    <recommendedName>
        <fullName evidence="3">Phytanoyl-CoA dioxygenase PhyH</fullName>
    </recommendedName>
</protein>
<dbReference type="RefSeq" id="WP_020774730.1">
    <property type="nucleotide sequence ID" value="NZ_ANIK01000093.1"/>
</dbReference>
<comment type="caution">
    <text evidence="1">The sequence shown here is derived from an EMBL/GenBank/DDBJ whole genome shotgun (WGS) entry which is preliminary data.</text>
</comment>
<dbReference type="SUPFAM" id="SSF51197">
    <property type="entry name" value="Clavaminate synthase-like"/>
    <property type="match status" value="1"/>
</dbReference>
<dbReference type="Proteomes" id="UP000011988">
    <property type="component" value="Unassembled WGS sequence"/>
</dbReference>
<dbReference type="AlphaFoldDB" id="M6CK39"/>
<proteinExistence type="predicted"/>
<dbReference type="EMBL" id="ANIK01000093">
    <property type="protein sequence ID" value="EMJ92109.1"/>
    <property type="molecule type" value="Genomic_DNA"/>
</dbReference>
<evidence type="ECO:0008006" key="3">
    <source>
        <dbReference type="Google" id="ProtNLM"/>
    </source>
</evidence>
<evidence type="ECO:0000313" key="2">
    <source>
        <dbReference type="Proteomes" id="UP000011988"/>
    </source>
</evidence>
<evidence type="ECO:0000313" key="1">
    <source>
        <dbReference type="EMBL" id="EMJ92109.1"/>
    </source>
</evidence>
<reference evidence="1 2" key="1">
    <citation type="submission" date="2013-01" db="EMBL/GenBank/DDBJ databases">
        <authorList>
            <person name="Harkins D.M."/>
            <person name="Durkin A.S."/>
            <person name="Brinkac L.M."/>
            <person name="Haft D.H."/>
            <person name="Selengut J.D."/>
            <person name="Sanka R."/>
            <person name="DePew J."/>
            <person name="Purushe J."/>
            <person name="Galloway R.L."/>
            <person name="Vinetz J.M."/>
            <person name="Sutton G.G."/>
            <person name="Nierman W.C."/>
            <person name="Fouts D.E."/>
        </authorList>
    </citation>
    <scope>NUCLEOTIDE SEQUENCE [LARGE SCALE GENOMIC DNA]</scope>
    <source>
        <strain evidence="1 2">79601</strain>
    </source>
</reference>
<dbReference type="PATRIC" id="fig|1218565.3.peg.3767"/>